<dbReference type="InterPro" id="IPR000782">
    <property type="entry name" value="FAS1_domain"/>
</dbReference>
<evidence type="ECO:0000259" key="2">
    <source>
        <dbReference type="PROSITE" id="PS50213"/>
    </source>
</evidence>
<organism evidence="3 4">
    <name type="scientific">Viridothelium virens</name>
    <name type="common">Speckled blister lichen</name>
    <name type="synonym">Trypethelium virens</name>
    <dbReference type="NCBI Taxonomy" id="1048519"/>
    <lineage>
        <taxon>Eukaryota</taxon>
        <taxon>Fungi</taxon>
        <taxon>Dikarya</taxon>
        <taxon>Ascomycota</taxon>
        <taxon>Pezizomycotina</taxon>
        <taxon>Dothideomycetes</taxon>
        <taxon>Dothideomycetes incertae sedis</taxon>
        <taxon>Trypetheliales</taxon>
        <taxon>Trypetheliaceae</taxon>
        <taxon>Viridothelium</taxon>
    </lineage>
</organism>
<gene>
    <name evidence="3" type="ORF">EV356DRAFT_444334</name>
</gene>
<evidence type="ECO:0000313" key="4">
    <source>
        <dbReference type="Proteomes" id="UP000800092"/>
    </source>
</evidence>
<dbReference type="PROSITE" id="PS51257">
    <property type="entry name" value="PROKAR_LIPOPROTEIN"/>
    <property type="match status" value="1"/>
</dbReference>
<dbReference type="PANTHER" id="PTHR10900">
    <property type="entry name" value="PERIOSTIN-RELATED"/>
    <property type="match status" value="1"/>
</dbReference>
<accession>A0A6A6HEM6</accession>
<dbReference type="PROSITE" id="PS50213">
    <property type="entry name" value="FAS1"/>
    <property type="match status" value="2"/>
</dbReference>
<keyword evidence="4" id="KW-1185">Reference proteome</keyword>
<sequence length="294" mass="30025">MQPKSLLISLLSASCVGAQSLTSVLQGNSDLSTLTSTLQKFPSLLQSLGSASNITILAPTNEAFNALFATPAGMAAQNDDGLLQAVLQYHVINGTYPASSIPSSGAFVPTLLTNSSYTNVTGGQRVEGISQNGNVTFFSGGKATSNVTQADVKFDGGIIHVINAVLTVPANITSTAQASGLSTLASALTQTNLLNTVNVLPDITVFAPTNQAFAAINSTIAMLSTQQLASVLEYHVINGTVAYSTTLMDGETVPTLNGATVKITLANGGVKVNQATVTIADVLVANGVVHVIDG</sequence>
<feature type="domain" description="FAS1" evidence="2">
    <location>
        <begin position="18"/>
        <end position="166"/>
    </location>
</feature>
<dbReference type="InterPro" id="IPR050904">
    <property type="entry name" value="Adhesion/Biosynth-related"/>
</dbReference>
<protein>
    <submittedName>
        <fullName evidence="3">Beta-Ig-H3/fasciclin</fullName>
    </submittedName>
</protein>
<dbReference type="GO" id="GO:0016236">
    <property type="term" value="P:macroautophagy"/>
    <property type="evidence" value="ECO:0007669"/>
    <property type="project" value="TreeGrafter"/>
</dbReference>
<evidence type="ECO:0000313" key="3">
    <source>
        <dbReference type="EMBL" id="KAF2235953.1"/>
    </source>
</evidence>
<evidence type="ECO:0000256" key="1">
    <source>
        <dbReference type="SAM" id="SignalP"/>
    </source>
</evidence>
<dbReference type="Gene3D" id="2.30.180.10">
    <property type="entry name" value="FAS1 domain"/>
    <property type="match status" value="2"/>
</dbReference>
<dbReference type="GO" id="GO:0000329">
    <property type="term" value="C:fungal-type vacuole membrane"/>
    <property type="evidence" value="ECO:0007669"/>
    <property type="project" value="TreeGrafter"/>
</dbReference>
<feature type="signal peptide" evidence="1">
    <location>
        <begin position="1"/>
        <end position="18"/>
    </location>
</feature>
<proteinExistence type="predicted"/>
<feature type="chain" id="PRO_5025535492" evidence="1">
    <location>
        <begin position="19"/>
        <end position="294"/>
    </location>
</feature>
<dbReference type="InterPro" id="IPR036378">
    <property type="entry name" value="FAS1_dom_sf"/>
</dbReference>
<dbReference type="EMBL" id="ML991788">
    <property type="protein sequence ID" value="KAF2235953.1"/>
    <property type="molecule type" value="Genomic_DNA"/>
</dbReference>
<dbReference type="SMART" id="SM00554">
    <property type="entry name" value="FAS1"/>
    <property type="match status" value="2"/>
</dbReference>
<reference evidence="3" key="1">
    <citation type="journal article" date="2020" name="Stud. Mycol.">
        <title>101 Dothideomycetes genomes: a test case for predicting lifestyles and emergence of pathogens.</title>
        <authorList>
            <person name="Haridas S."/>
            <person name="Albert R."/>
            <person name="Binder M."/>
            <person name="Bloem J."/>
            <person name="Labutti K."/>
            <person name="Salamov A."/>
            <person name="Andreopoulos B."/>
            <person name="Baker S."/>
            <person name="Barry K."/>
            <person name="Bills G."/>
            <person name="Bluhm B."/>
            <person name="Cannon C."/>
            <person name="Castanera R."/>
            <person name="Culley D."/>
            <person name="Daum C."/>
            <person name="Ezra D."/>
            <person name="Gonzalez J."/>
            <person name="Henrissat B."/>
            <person name="Kuo A."/>
            <person name="Liang C."/>
            <person name="Lipzen A."/>
            <person name="Lutzoni F."/>
            <person name="Magnuson J."/>
            <person name="Mondo S."/>
            <person name="Nolan M."/>
            <person name="Ohm R."/>
            <person name="Pangilinan J."/>
            <person name="Park H.-J."/>
            <person name="Ramirez L."/>
            <person name="Alfaro M."/>
            <person name="Sun H."/>
            <person name="Tritt A."/>
            <person name="Yoshinaga Y."/>
            <person name="Zwiers L.-H."/>
            <person name="Turgeon B."/>
            <person name="Goodwin S."/>
            <person name="Spatafora J."/>
            <person name="Crous P."/>
            <person name="Grigoriev I."/>
        </authorList>
    </citation>
    <scope>NUCLEOTIDE SEQUENCE</scope>
    <source>
        <strain evidence="3">Tuck. ex Michener</strain>
    </source>
</reference>
<dbReference type="Pfam" id="PF02469">
    <property type="entry name" value="Fasciclin"/>
    <property type="match status" value="2"/>
</dbReference>
<dbReference type="Proteomes" id="UP000800092">
    <property type="component" value="Unassembled WGS sequence"/>
</dbReference>
<dbReference type="SUPFAM" id="SSF82153">
    <property type="entry name" value="FAS1 domain"/>
    <property type="match status" value="2"/>
</dbReference>
<dbReference type="OrthoDB" id="286301at2759"/>
<dbReference type="AlphaFoldDB" id="A0A6A6HEM6"/>
<keyword evidence="1" id="KW-0732">Signal</keyword>
<feature type="domain" description="FAS1" evidence="2">
    <location>
        <begin position="168"/>
        <end position="294"/>
    </location>
</feature>
<dbReference type="FunFam" id="2.30.180.10:FF:000032">
    <property type="entry name" value="Fasciclin domain-containing protein, putative"/>
    <property type="match status" value="1"/>
</dbReference>
<name>A0A6A6HEM6_VIRVR</name>
<dbReference type="PANTHER" id="PTHR10900:SF77">
    <property type="entry name" value="FI19380P1"/>
    <property type="match status" value="1"/>
</dbReference>